<dbReference type="AlphaFoldDB" id="A0A1D9Q4Q0"/>
<feature type="chain" id="PRO_5010575130" description="Transglycosylase SLT domain-containing protein" evidence="1">
    <location>
        <begin position="19"/>
        <end position="178"/>
    </location>
</feature>
<dbReference type="VEuPathDB" id="FungiDB:sscle_05g046870"/>
<dbReference type="OrthoDB" id="1193027at2759"/>
<dbReference type="Proteomes" id="UP000177798">
    <property type="component" value="Chromosome 5"/>
</dbReference>
<gene>
    <name evidence="2" type="ORF">sscle_05g046870</name>
</gene>
<keyword evidence="1" id="KW-0732">Signal</keyword>
<evidence type="ECO:0000313" key="2">
    <source>
        <dbReference type="EMBL" id="APA09917.1"/>
    </source>
</evidence>
<protein>
    <recommendedName>
        <fullName evidence="4">Transglycosylase SLT domain-containing protein</fullName>
    </recommendedName>
</protein>
<organism evidence="2 3">
    <name type="scientific">Sclerotinia sclerotiorum (strain ATCC 18683 / 1980 / Ss-1)</name>
    <name type="common">White mold</name>
    <name type="synonym">Whetzelinia sclerotiorum</name>
    <dbReference type="NCBI Taxonomy" id="665079"/>
    <lineage>
        <taxon>Eukaryota</taxon>
        <taxon>Fungi</taxon>
        <taxon>Dikarya</taxon>
        <taxon>Ascomycota</taxon>
        <taxon>Pezizomycotina</taxon>
        <taxon>Leotiomycetes</taxon>
        <taxon>Helotiales</taxon>
        <taxon>Sclerotiniaceae</taxon>
        <taxon>Sclerotinia</taxon>
    </lineage>
</organism>
<name>A0A1D9Q4Q0_SCLS1</name>
<accession>A0A1D9Q4Q0</accession>
<reference evidence="3" key="1">
    <citation type="journal article" date="2017" name="Genome Biol. Evol.">
        <title>The complete genome sequence of the phytopathogenic fungus Sclerotinia sclerotiorum reveals insights into the genome architecture of broad host range pathogens.</title>
        <authorList>
            <person name="Derbyshire M."/>
            <person name="Denton-Giles M."/>
            <person name="Hegedus D."/>
            <person name="Seifbarghy S."/>
            <person name="Rollins J."/>
            <person name="van Kan J."/>
            <person name="Seidl M.F."/>
            <person name="Faino L."/>
            <person name="Mbengue M."/>
            <person name="Navaud O."/>
            <person name="Raffaele S."/>
            <person name="Hammond-Kosack K."/>
            <person name="Heard S."/>
            <person name="Oliver R."/>
        </authorList>
    </citation>
    <scope>NUCLEOTIDE SEQUENCE [LARGE SCALE GENOMIC DNA]</scope>
    <source>
        <strain evidence="3">ATCC 18683 / 1980 / Ss-1</strain>
    </source>
</reference>
<feature type="signal peptide" evidence="1">
    <location>
        <begin position="1"/>
        <end position="18"/>
    </location>
</feature>
<evidence type="ECO:0000256" key="1">
    <source>
        <dbReference type="SAM" id="SignalP"/>
    </source>
</evidence>
<dbReference type="RefSeq" id="XP_001592905.1">
    <property type="nucleotide sequence ID" value="XM_001592855.1"/>
</dbReference>
<dbReference type="KEGG" id="ssl:SS1G_05827"/>
<evidence type="ECO:0000313" key="3">
    <source>
        <dbReference type="Proteomes" id="UP000177798"/>
    </source>
</evidence>
<sequence length="178" mass="18376">MFSKALIIALAMRLGASAAPTSVAEPTAGSLVGRYVPYQRFTGDGSHWSSMSAWTSFDTMWDNSQAFMTTSCTQFGGTANNSPAEIADIKYAISSISGSSGIDPRFILAIIMQESGASIIAGMIRDGSTGTLGQPGGGDGLQQCLAQSGSPYSAQGAYVAARIYNSGSYAWGTDLGTP</sequence>
<evidence type="ECO:0008006" key="4">
    <source>
        <dbReference type="Google" id="ProtNLM"/>
    </source>
</evidence>
<proteinExistence type="predicted"/>
<dbReference type="EMBL" id="CP017818">
    <property type="protein sequence ID" value="APA09917.1"/>
    <property type="molecule type" value="Genomic_DNA"/>
</dbReference>